<sequence length="170" mass="18231">MFSRSLIRLSATTARLNKLGITLPPPGAPKANYNMSCVTQGNQLFISGHLPVRSDGSMVTGKLGDTVSVDEGYAAARLCGLGMLSSIQNRIGDLDNVIKINKVFGIVNSTPDFEEQHLVLNGASDLIMEVFEKKRGYHARSAIGTNTLPLGVSVEVECILEIKQGSAREV</sequence>
<organism evidence="2 3">
    <name type="scientific">Triparma laevis f. inornata</name>
    <dbReference type="NCBI Taxonomy" id="1714386"/>
    <lineage>
        <taxon>Eukaryota</taxon>
        <taxon>Sar</taxon>
        <taxon>Stramenopiles</taxon>
        <taxon>Ochrophyta</taxon>
        <taxon>Bolidophyceae</taxon>
        <taxon>Parmales</taxon>
        <taxon>Triparmaceae</taxon>
        <taxon>Triparma</taxon>
    </lineage>
</organism>
<evidence type="ECO:0000313" key="3">
    <source>
        <dbReference type="Proteomes" id="UP001162640"/>
    </source>
</evidence>
<proteinExistence type="predicted"/>
<dbReference type="Proteomes" id="UP001162640">
    <property type="component" value="Unassembled WGS sequence"/>
</dbReference>
<dbReference type="SUPFAM" id="SSF55298">
    <property type="entry name" value="YjgF-like"/>
    <property type="match status" value="1"/>
</dbReference>
<dbReference type="AlphaFoldDB" id="A0A9W7BL35"/>
<protein>
    <recommendedName>
        <fullName evidence="1">Endoribonuclease L-PSP/chorismate mutase-like domain-containing protein</fullName>
    </recommendedName>
</protein>
<dbReference type="CDD" id="cd02199">
    <property type="entry name" value="YjgF_YER057c_UK114_like_1"/>
    <property type="match status" value="1"/>
</dbReference>
<feature type="domain" description="Endoribonuclease L-PSP/chorismate mutase-like" evidence="1">
    <location>
        <begin position="14"/>
        <end position="151"/>
    </location>
</feature>
<comment type="caution">
    <text evidence="2">The sequence shown here is derived from an EMBL/GenBank/DDBJ whole genome shotgun (WGS) entry which is preliminary data.</text>
</comment>
<reference evidence="3" key="1">
    <citation type="journal article" date="2023" name="Commun. Biol.">
        <title>Genome analysis of Parmales, the sister group of diatoms, reveals the evolutionary specialization of diatoms from phago-mixotrophs to photoautotrophs.</title>
        <authorList>
            <person name="Ban H."/>
            <person name="Sato S."/>
            <person name="Yoshikawa S."/>
            <person name="Yamada K."/>
            <person name="Nakamura Y."/>
            <person name="Ichinomiya M."/>
            <person name="Sato N."/>
            <person name="Blanc-Mathieu R."/>
            <person name="Endo H."/>
            <person name="Kuwata A."/>
            <person name="Ogata H."/>
        </authorList>
    </citation>
    <scope>NUCLEOTIDE SEQUENCE [LARGE SCALE GENOMIC DNA]</scope>
</reference>
<accession>A0A9W7BL35</accession>
<dbReference type="PANTHER" id="PTHR43760:SF1">
    <property type="entry name" value="ENDORIBONUCLEASE L-PSP_CHORISMATE MUTASE-LIKE DOMAIN-CONTAINING PROTEIN"/>
    <property type="match status" value="1"/>
</dbReference>
<evidence type="ECO:0000259" key="1">
    <source>
        <dbReference type="Pfam" id="PF14588"/>
    </source>
</evidence>
<dbReference type="Gene3D" id="3.30.1330.40">
    <property type="entry name" value="RutC-like"/>
    <property type="match status" value="1"/>
</dbReference>
<dbReference type="PANTHER" id="PTHR43760">
    <property type="entry name" value="ENDORIBONUCLEASE-RELATED"/>
    <property type="match status" value="1"/>
</dbReference>
<gene>
    <name evidence="2" type="ORF">TL16_g11205</name>
</gene>
<name>A0A9W7BL35_9STRA</name>
<evidence type="ECO:0000313" key="2">
    <source>
        <dbReference type="EMBL" id="GMH88613.1"/>
    </source>
</evidence>
<dbReference type="InterPro" id="IPR013813">
    <property type="entry name" value="Endoribo_LPSP/chorism_mut-like"/>
</dbReference>
<dbReference type="Pfam" id="PF14588">
    <property type="entry name" value="YjgF_endoribonc"/>
    <property type="match status" value="1"/>
</dbReference>
<dbReference type="InterPro" id="IPR035959">
    <property type="entry name" value="RutC-like_sf"/>
</dbReference>
<dbReference type="EMBL" id="BLQM01000415">
    <property type="protein sequence ID" value="GMH88613.1"/>
    <property type="molecule type" value="Genomic_DNA"/>
</dbReference>